<dbReference type="CDD" id="cd00018">
    <property type="entry name" value="AP2"/>
    <property type="match status" value="1"/>
</dbReference>
<feature type="transmembrane region" description="Helical" evidence="10">
    <location>
        <begin position="335"/>
        <end position="355"/>
    </location>
</feature>
<dbReference type="GO" id="GO:0000976">
    <property type="term" value="F:transcription cis-regulatory region binding"/>
    <property type="evidence" value="ECO:0007669"/>
    <property type="project" value="UniProtKB-ARBA"/>
</dbReference>
<dbReference type="SMART" id="SM00380">
    <property type="entry name" value="AP2"/>
    <property type="match status" value="1"/>
</dbReference>
<evidence type="ECO:0000259" key="11">
    <source>
        <dbReference type="PROSITE" id="PS51032"/>
    </source>
</evidence>
<proteinExistence type="predicted"/>
<feature type="compositionally biased region" description="Basic and acidic residues" evidence="9">
    <location>
        <begin position="229"/>
        <end position="254"/>
    </location>
</feature>
<dbReference type="PRINTS" id="PR00367">
    <property type="entry name" value="ETHRSPELEMNT"/>
</dbReference>
<dbReference type="PANTHER" id="PTHR31190:SF499">
    <property type="entry name" value="ETHYLENE-RESPONSIVE TRANSCRIPTION FACTOR ERF105"/>
    <property type="match status" value="1"/>
</dbReference>
<evidence type="ECO:0000256" key="10">
    <source>
        <dbReference type="SAM" id="Phobius"/>
    </source>
</evidence>
<keyword evidence="2" id="KW-0936">Ethylene signaling pathway</keyword>
<keyword evidence="10" id="KW-0812">Transmembrane</keyword>
<dbReference type="InterPro" id="IPR044808">
    <property type="entry name" value="ERF_plant"/>
</dbReference>
<dbReference type="AlphaFoldDB" id="A0A4S4DQE3"/>
<evidence type="ECO:0000256" key="4">
    <source>
        <dbReference type="ARBA" id="ARBA00023015"/>
    </source>
</evidence>
<evidence type="ECO:0000256" key="5">
    <source>
        <dbReference type="ARBA" id="ARBA00023125"/>
    </source>
</evidence>
<evidence type="ECO:0000313" key="12">
    <source>
        <dbReference type="EMBL" id="THG05322.1"/>
    </source>
</evidence>
<dbReference type="Pfam" id="PF00847">
    <property type="entry name" value="AP2"/>
    <property type="match status" value="1"/>
</dbReference>
<evidence type="ECO:0000256" key="1">
    <source>
        <dbReference type="ARBA" id="ARBA00004123"/>
    </source>
</evidence>
<dbReference type="SUPFAM" id="SSF54171">
    <property type="entry name" value="DNA-binding domain"/>
    <property type="match status" value="1"/>
</dbReference>
<comment type="subcellular location">
    <subcellularLocation>
        <location evidence="1">Nucleus</location>
    </subcellularLocation>
</comment>
<keyword evidence="3" id="KW-0611">Plant defense</keyword>
<evidence type="ECO:0000256" key="8">
    <source>
        <dbReference type="ARBA" id="ARBA00023242"/>
    </source>
</evidence>
<dbReference type="EMBL" id="SDRB02010638">
    <property type="protein sequence ID" value="THG05322.1"/>
    <property type="molecule type" value="Genomic_DNA"/>
</dbReference>
<keyword evidence="6" id="KW-0010">Activator</keyword>
<evidence type="ECO:0000256" key="2">
    <source>
        <dbReference type="ARBA" id="ARBA00022745"/>
    </source>
</evidence>
<keyword evidence="7" id="KW-0804">Transcription</keyword>
<evidence type="ECO:0000256" key="3">
    <source>
        <dbReference type="ARBA" id="ARBA00022821"/>
    </source>
</evidence>
<dbReference type="GO" id="GO:0005634">
    <property type="term" value="C:nucleus"/>
    <property type="evidence" value="ECO:0007669"/>
    <property type="project" value="UniProtKB-SubCell"/>
</dbReference>
<evidence type="ECO:0000256" key="9">
    <source>
        <dbReference type="SAM" id="MobiDB-lite"/>
    </source>
</evidence>
<dbReference type="GO" id="GO:0009873">
    <property type="term" value="P:ethylene-activated signaling pathway"/>
    <property type="evidence" value="ECO:0007669"/>
    <property type="project" value="UniProtKB-KW"/>
</dbReference>
<evidence type="ECO:0000313" key="13">
    <source>
        <dbReference type="Proteomes" id="UP000306102"/>
    </source>
</evidence>
<accession>A0A4S4DQE3</accession>
<dbReference type="Gene3D" id="3.30.730.10">
    <property type="entry name" value="AP2/ERF domain"/>
    <property type="match status" value="1"/>
</dbReference>
<organism evidence="12 13">
    <name type="scientific">Camellia sinensis var. sinensis</name>
    <name type="common">China tea</name>
    <dbReference type="NCBI Taxonomy" id="542762"/>
    <lineage>
        <taxon>Eukaryota</taxon>
        <taxon>Viridiplantae</taxon>
        <taxon>Streptophyta</taxon>
        <taxon>Embryophyta</taxon>
        <taxon>Tracheophyta</taxon>
        <taxon>Spermatophyta</taxon>
        <taxon>Magnoliopsida</taxon>
        <taxon>eudicotyledons</taxon>
        <taxon>Gunneridae</taxon>
        <taxon>Pentapetalae</taxon>
        <taxon>asterids</taxon>
        <taxon>Ericales</taxon>
        <taxon>Theaceae</taxon>
        <taxon>Camellia</taxon>
    </lineage>
</organism>
<dbReference type="InterPro" id="IPR016177">
    <property type="entry name" value="DNA-bd_dom_sf"/>
</dbReference>
<dbReference type="InterPro" id="IPR001471">
    <property type="entry name" value="AP2/ERF_dom"/>
</dbReference>
<dbReference type="PANTHER" id="PTHR31190">
    <property type="entry name" value="DNA-BINDING DOMAIN"/>
    <property type="match status" value="1"/>
</dbReference>
<sequence length="385" mass="42775">MASVVESSALELIRQHLLDDFAFTENFVTNLDHLSSTSKSYETQFSQISVSDSTSSELKNTPTIVNINDDGEFQIPNSLKLKPVEEEIDQFEFKIKPQIISPKTSKLSDRKPSLNISIPAAALAAKNKIQGSDLCAAGSPPQAADSCEKRHYRGVRRRPWGKFAAEIRDPNRKGARVWLGTFDTAVEAAKAYDRAAFKLRGSKAILNFPHEIENSLESDPPAETRRKRGREEESEERRSVAIKREKSPESDTKTAESGFAACPLTPSNWTPFWDYADMKEDCSNTRLERPTKSGGGGGGGGGGGERRQRWRQAAMPASDEGRAARSANELGRRRAATTMTCVLALASVFSLSPLFNSTKKKKEKEEKEEKKRKKKKNQKPKMTSF</sequence>
<dbReference type="GO" id="GO:0003700">
    <property type="term" value="F:DNA-binding transcription factor activity"/>
    <property type="evidence" value="ECO:0007669"/>
    <property type="project" value="InterPro"/>
</dbReference>
<keyword evidence="10" id="KW-1133">Transmembrane helix</keyword>
<feature type="region of interest" description="Disordered" evidence="9">
    <location>
        <begin position="285"/>
        <end position="330"/>
    </location>
</feature>
<comment type="caution">
    <text evidence="12">The sequence shown here is derived from an EMBL/GenBank/DDBJ whole genome shotgun (WGS) entry which is preliminary data.</text>
</comment>
<name>A0A4S4DQE3_CAMSN</name>
<keyword evidence="4" id="KW-0805">Transcription regulation</keyword>
<keyword evidence="10" id="KW-0472">Membrane</keyword>
<reference evidence="12 13" key="1">
    <citation type="journal article" date="2018" name="Proc. Natl. Acad. Sci. U.S.A.">
        <title>Draft genome sequence of Camellia sinensis var. sinensis provides insights into the evolution of the tea genome and tea quality.</title>
        <authorList>
            <person name="Wei C."/>
            <person name="Yang H."/>
            <person name="Wang S."/>
            <person name="Zhao J."/>
            <person name="Liu C."/>
            <person name="Gao L."/>
            <person name="Xia E."/>
            <person name="Lu Y."/>
            <person name="Tai Y."/>
            <person name="She G."/>
            <person name="Sun J."/>
            <person name="Cao H."/>
            <person name="Tong W."/>
            <person name="Gao Q."/>
            <person name="Li Y."/>
            <person name="Deng W."/>
            <person name="Jiang X."/>
            <person name="Wang W."/>
            <person name="Chen Q."/>
            <person name="Zhang S."/>
            <person name="Li H."/>
            <person name="Wu J."/>
            <person name="Wang P."/>
            <person name="Li P."/>
            <person name="Shi C."/>
            <person name="Zheng F."/>
            <person name="Jian J."/>
            <person name="Huang B."/>
            <person name="Shan D."/>
            <person name="Shi M."/>
            <person name="Fang C."/>
            <person name="Yue Y."/>
            <person name="Li F."/>
            <person name="Li D."/>
            <person name="Wei S."/>
            <person name="Han B."/>
            <person name="Jiang C."/>
            <person name="Yin Y."/>
            <person name="Xia T."/>
            <person name="Zhang Z."/>
            <person name="Bennetzen J.L."/>
            <person name="Zhao S."/>
            <person name="Wan X."/>
        </authorList>
    </citation>
    <scope>NUCLEOTIDE SEQUENCE [LARGE SCALE GENOMIC DNA]</scope>
    <source>
        <strain evidence="13">cv. Shuchazao</strain>
        <tissue evidence="12">Leaf</tissue>
    </source>
</reference>
<gene>
    <name evidence="12" type="ORF">TEA_021062</name>
</gene>
<feature type="compositionally biased region" description="Gly residues" evidence="9">
    <location>
        <begin position="293"/>
        <end position="303"/>
    </location>
</feature>
<dbReference type="GO" id="GO:0006952">
    <property type="term" value="P:defense response"/>
    <property type="evidence" value="ECO:0007669"/>
    <property type="project" value="UniProtKB-KW"/>
</dbReference>
<protein>
    <recommendedName>
        <fullName evidence="11">AP2/ERF domain-containing protein</fullName>
    </recommendedName>
</protein>
<keyword evidence="13" id="KW-1185">Reference proteome</keyword>
<dbReference type="FunFam" id="3.30.730.10:FF:000001">
    <property type="entry name" value="Ethylene-responsive transcription factor 2"/>
    <property type="match status" value="1"/>
</dbReference>
<dbReference type="Proteomes" id="UP000306102">
    <property type="component" value="Unassembled WGS sequence"/>
</dbReference>
<evidence type="ECO:0000256" key="6">
    <source>
        <dbReference type="ARBA" id="ARBA00023159"/>
    </source>
</evidence>
<keyword evidence="8" id="KW-0539">Nucleus</keyword>
<keyword evidence="5" id="KW-0238">DNA-binding</keyword>
<feature type="region of interest" description="Disordered" evidence="9">
    <location>
        <begin position="212"/>
        <end position="261"/>
    </location>
</feature>
<feature type="region of interest" description="Disordered" evidence="9">
    <location>
        <begin position="354"/>
        <end position="385"/>
    </location>
</feature>
<evidence type="ECO:0000256" key="7">
    <source>
        <dbReference type="ARBA" id="ARBA00023163"/>
    </source>
</evidence>
<feature type="domain" description="AP2/ERF" evidence="11">
    <location>
        <begin position="151"/>
        <end position="209"/>
    </location>
</feature>
<feature type="compositionally biased region" description="Basic residues" evidence="9">
    <location>
        <begin position="370"/>
        <end position="379"/>
    </location>
</feature>
<dbReference type="PROSITE" id="PS51032">
    <property type="entry name" value="AP2_ERF"/>
    <property type="match status" value="1"/>
</dbReference>
<dbReference type="InterPro" id="IPR036955">
    <property type="entry name" value="AP2/ERF_dom_sf"/>
</dbReference>